<dbReference type="EMBL" id="BGPR01003712">
    <property type="protein sequence ID" value="GBM91519.1"/>
    <property type="molecule type" value="Genomic_DNA"/>
</dbReference>
<gene>
    <name evidence="2" type="ORF">AVEN_92983_1</name>
</gene>
<name>A0A4Y2JQ15_ARAVE</name>
<proteinExistence type="predicted"/>
<accession>A0A4Y2JQ15</accession>
<evidence type="ECO:0000313" key="3">
    <source>
        <dbReference type="Proteomes" id="UP000499080"/>
    </source>
</evidence>
<feature type="compositionally biased region" description="Basic and acidic residues" evidence="1">
    <location>
        <begin position="46"/>
        <end position="60"/>
    </location>
</feature>
<comment type="caution">
    <text evidence="2">The sequence shown here is derived from an EMBL/GenBank/DDBJ whole genome shotgun (WGS) entry which is preliminary data.</text>
</comment>
<dbReference type="Proteomes" id="UP000499080">
    <property type="component" value="Unassembled WGS sequence"/>
</dbReference>
<evidence type="ECO:0000313" key="2">
    <source>
        <dbReference type="EMBL" id="GBM91519.1"/>
    </source>
</evidence>
<protein>
    <submittedName>
        <fullName evidence="2">Uncharacterized protein</fullName>
    </submittedName>
</protein>
<feature type="region of interest" description="Disordered" evidence="1">
    <location>
        <begin position="23"/>
        <end position="60"/>
    </location>
</feature>
<evidence type="ECO:0000256" key="1">
    <source>
        <dbReference type="SAM" id="MobiDB-lite"/>
    </source>
</evidence>
<keyword evidence="3" id="KW-1185">Reference proteome</keyword>
<sequence>MQKNSEFFSKKLVKEKDERKKFLNQHLPDLLPSTTTRNRLVGGKGNKNESNDGSKLGSEKKRLASAVLTVTATRYHVRGNKNKRANIRIESSVIS</sequence>
<reference evidence="2 3" key="1">
    <citation type="journal article" date="2019" name="Sci. Rep.">
        <title>Orb-weaving spider Araneus ventricosus genome elucidates the spidroin gene catalogue.</title>
        <authorList>
            <person name="Kono N."/>
            <person name="Nakamura H."/>
            <person name="Ohtoshi R."/>
            <person name="Moran D.A.P."/>
            <person name="Shinohara A."/>
            <person name="Yoshida Y."/>
            <person name="Fujiwara M."/>
            <person name="Mori M."/>
            <person name="Tomita M."/>
            <person name="Arakawa K."/>
        </authorList>
    </citation>
    <scope>NUCLEOTIDE SEQUENCE [LARGE SCALE GENOMIC DNA]</scope>
</reference>
<dbReference type="AlphaFoldDB" id="A0A4Y2JQ15"/>
<organism evidence="2 3">
    <name type="scientific">Araneus ventricosus</name>
    <name type="common">Orbweaver spider</name>
    <name type="synonym">Epeira ventricosa</name>
    <dbReference type="NCBI Taxonomy" id="182803"/>
    <lineage>
        <taxon>Eukaryota</taxon>
        <taxon>Metazoa</taxon>
        <taxon>Ecdysozoa</taxon>
        <taxon>Arthropoda</taxon>
        <taxon>Chelicerata</taxon>
        <taxon>Arachnida</taxon>
        <taxon>Araneae</taxon>
        <taxon>Araneomorphae</taxon>
        <taxon>Entelegynae</taxon>
        <taxon>Araneoidea</taxon>
        <taxon>Araneidae</taxon>
        <taxon>Araneus</taxon>
    </lineage>
</organism>